<accession>A0A8J3Y422</accession>
<name>A0A8J3Y422_9ACTN</name>
<dbReference type="PROSITE" id="PS51257">
    <property type="entry name" value="PROKAR_LIPOPROTEIN"/>
    <property type="match status" value="1"/>
</dbReference>
<evidence type="ECO:0000313" key="4">
    <source>
        <dbReference type="Proteomes" id="UP000652013"/>
    </source>
</evidence>
<feature type="region of interest" description="Disordered" evidence="1">
    <location>
        <begin position="35"/>
        <end position="61"/>
    </location>
</feature>
<organism evidence="3 4">
    <name type="scientific">Spirilliplanes yamanashiensis</name>
    <dbReference type="NCBI Taxonomy" id="42233"/>
    <lineage>
        <taxon>Bacteria</taxon>
        <taxon>Bacillati</taxon>
        <taxon>Actinomycetota</taxon>
        <taxon>Actinomycetes</taxon>
        <taxon>Micromonosporales</taxon>
        <taxon>Micromonosporaceae</taxon>
        <taxon>Spirilliplanes</taxon>
    </lineage>
</organism>
<feature type="compositionally biased region" description="Pro residues" evidence="1">
    <location>
        <begin position="36"/>
        <end position="45"/>
    </location>
</feature>
<gene>
    <name evidence="3" type="ORF">Sya03_06600</name>
</gene>
<evidence type="ECO:0000256" key="2">
    <source>
        <dbReference type="SAM" id="SignalP"/>
    </source>
</evidence>
<evidence type="ECO:0000313" key="3">
    <source>
        <dbReference type="EMBL" id="GIJ01308.1"/>
    </source>
</evidence>
<reference evidence="3" key="1">
    <citation type="submission" date="2021-01" db="EMBL/GenBank/DDBJ databases">
        <title>Whole genome shotgun sequence of Spirilliplanes yamanashiensis NBRC 15828.</title>
        <authorList>
            <person name="Komaki H."/>
            <person name="Tamura T."/>
        </authorList>
    </citation>
    <scope>NUCLEOTIDE SEQUENCE</scope>
    <source>
        <strain evidence="3">NBRC 15828</strain>
    </source>
</reference>
<proteinExistence type="predicted"/>
<feature type="chain" id="PRO_5038496790" description="Lipoprotein" evidence="2">
    <location>
        <begin position="37"/>
        <end position="174"/>
    </location>
</feature>
<protein>
    <recommendedName>
        <fullName evidence="5">Lipoprotein</fullName>
    </recommendedName>
</protein>
<sequence length="174" mass="18282">MPSRNARLAGRGGLWLTGPVLLAAALGLAGCGPTTAPDPAPPPPTAADMAGGWCGDPGEPGERVSLRSDGTFLVEGLSEEVTDELLARSGYVDGYRVKTEFGGVRPTTGAGTWRLYDAPSYAVVRLEFEQLARRAVDDGLSLKVDHEGGDRLLFFYVGDADSGDRHVFRSCGSA</sequence>
<evidence type="ECO:0008006" key="5">
    <source>
        <dbReference type="Google" id="ProtNLM"/>
    </source>
</evidence>
<dbReference type="Proteomes" id="UP000652013">
    <property type="component" value="Unassembled WGS sequence"/>
</dbReference>
<comment type="caution">
    <text evidence="3">The sequence shown here is derived from an EMBL/GenBank/DDBJ whole genome shotgun (WGS) entry which is preliminary data.</text>
</comment>
<keyword evidence="2" id="KW-0732">Signal</keyword>
<evidence type="ECO:0000256" key="1">
    <source>
        <dbReference type="SAM" id="MobiDB-lite"/>
    </source>
</evidence>
<dbReference type="EMBL" id="BOOY01000003">
    <property type="protein sequence ID" value="GIJ01308.1"/>
    <property type="molecule type" value="Genomic_DNA"/>
</dbReference>
<keyword evidence="4" id="KW-1185">Reference proteome</keyword>
<dbReference type="AlphaFoldDB" id="A0A8J3Y422"/>
<feature type="signal peptide" evidence="2">
    <location>
        <begin position="1"/>
        <end position="36"/>
    </location>
</feature>